<feature type="region of interest" description="Disordered" evidence="5">
    <location>
        <begin position="1"/>
        <end position="194"/>
    </location>
</feature>
<feature type="compositionally biased region" description="Basic and acidic residues" evidence="5">
    <location>
        <begin position="1943"/>
        <end position="1966"/>
    </location>
</feature>
<name>A0AAE1M3E1_9HYPO</name>
<dbReference type="Pfam" id="PF11262">
    <property type="entry name" value="Tho2"/>
    <property type="match status" value="1"/>
</dbReference>
<feature type="compositionally biased region" description="Basic and acidic residues" evidence="5">
    <location>
        <begin position="1978"/>
        <end position="1994"/>
    </location>
</feature>
<feature type="compositionally biased region" description="Low complexity" evidence="5">
    <location>
        <begin position="1883"/>
        <end position="1896"/>
    </location>
</feature>
<dbReference type="PANTHER" id="PTHR21597:SF0">
    <property type="entry name" value="THO COMPLEX SUBUNIT 2"/>
    <property type="match status" value="1"/>
</dbReference>
<feature type="compositionally biased region" description="Basic and acidic residues" evidence="5">
    <location>
        <begin position="2455"/>
        <end position="2482"/>
    </location>
</feature>
<dbReference type="Pfam" id="PF16134">
    <property type="entry name" value="THOC2_N"/>
    <property type="match status" value="1"/>
</dbReference>
<feature type="compositionally biased region" description="Basic and acidic residues" evidence="5">
    <location>
        <begin position="1773"/>
        <end position="1843"/>
    </location>
</feature>
<feature type="compositionally biased region" description="Low complexity" evidence="5">
    <location>
        <begin position="72"/>
        <end position="131"/>
    </location>
</feature>
<feature type="compositionally biased region" description="Pro residues" evidence="5">
    <location>
        <begin position="2203"/>
        <end position="2218"/>
    </location>
</feature>
<dbReference type="EMBL" id="JAWRVG010000029">
    <property type="protein sequence ID" value="KAK4069621.1"/>
    <property type="molecule type" value="Genomic_DNA"/>
</dbReference>
<feature type="compositionally biased region" description="Basic and acidic residues" evidence="5">
    <location>
        <begin position="1737"/>
        <end position="1749"/>
    </location>
</feature>
<feature type="domain" description="THO complex subunitTHOC2 N-terminal" evidence="7">
    <location>
        <begin position="927"/>
        <end position="1002"/>
    </location>
</feature>
<reference evidence="9" key="1">
    <citation type="submission" date="2023-11" db="EMBL/GenBank/DDBJ databases">
        <title>The genome sequences of three competitors of mushroom-forming fungi.</title>
        <authorList>
            <person name="Beijen E."/>
            <person name="Ohm R.A."/>
        </authorList>
    </citation>
    <scope>NUCLEOTIDE SEQUENCE</scope>
    <source>
        <strain evidence="9">CBS 100526</strain>
    </source>
</reference>
<dbReference type="InterPro" id="IPR021418">
    <property type="entry name" value="THO_THOC2_C"/>
</dbReference>
<dbReference type="InterPro" id="IPR021726">
    <property type="entry name" value="THO_THOC2_N"/>
</dbReference>
<dbReference type="PANTHER" id="PTHR21597">
    <property type="entry name" value="THO2 PROTEIN"/>
    <property type="match status" value="1"/>
</dbReference>
<feature type="compositionally biased region" description="Basic and acidic residues" evidence="5">
    <location>
        <begin position="637"/>
        <end position="649"/>
    </location>
</feature>
<feature type="region of interest" description="Disordered" evidence="5">
    <location>
        <begin position="1318"/>
        <end position="1346"/>
    </location>
</feature>
<comment type="subcellular location">
    <subcellularLocation>
        <location evidence="1">Nucleus</location>
    </subcellularLocation>
</comment>
<dbReference type="GeneID" id="87921642"/>
<organism evidence="9 10">
    <name type="scientific">Trichoderma aggressivum f. europaeum</name>
    <dbReference type="NCBI Taxonomy" id="173218"/>
    <lineage>
        <taxon>Eukaryota</taxon>
        <taxon>Fungi</taxon>
        <taxon>Dikarya</taxon>
        <taxon>Ascomycota</taxon>
        <taxon>Pezizomycotina</taxon>
        <taxon>Sordariomycetes</taxon>
        <taxon>Hypocreomycetidae</taxon>
        <taxon>Hypocreales</taxon>
        <taxon>Hypocreaceae</taxon>
        <taxon>Trichoderma</taxon>
    </lineage>
</organism>
<evidence type="ECO:0000313" key="9">
    <source>
        <dbReference type="EMBL" id="KAK4069621.1"/>
    </source>
</evidence>
<dbReference type="InterPro" id="IPR040007">
    <property type="entry name" value="Tho2"/>
</dbReference>
<feature type="compositionally biased region" description="Low complexity" evidence="5">
    <location>
        <begin position="179"/>
        <end position="189"/>
    </location>
</feature>
<feature type="region of interest" description="Disordered" evidence="5">
    <location>
        <begin position="1477"/>
        <end position="1500"/>
    </location>
</feature>
<feature type="compositionally biased region" description="Basic and acidic residues" evidence="5">
    <location>
        <begin position="2325"/>
        <end position="2335"/>
    </location>
</feature>
<evidence type="ECO:0000256" key="2">
    <source>
        <dbReference type="ARBA" id="ARBA00007857"/>
    </source>
</evidence>
<feature type="compositionally biased region" description="Low complexity" evidence="5">
    <location>
        <begin position="2122"/>
        <end position="2131"/>
    </location>
</feature>
<feature type="domain" description="THO complex subunitTHOC2 C-terminal" evidence="6">
    <location>
        <begin position="1286"/>
        <end position="1618"/>
    </location>
</feature>
<evidence type="ECO:0000259" key="6">
    <source>
        <dbReference type="Pfam" id="PF11262"/>
    </source>
</evidence>
<dbReference type="GO" id="GO:0006397">
    <property type="term" value="P:mRNA processing"/>
    <property type="evidence" value="ECO:0007669"/>
    <property type="project" value="InterPro"/>
</dbReference>
<proteinExistence type="inferred from homology"/>
<accession>A0AAE1M3E1</accession>
<keyword evidence="10" id="KW-1185">Reference proteome</keyword>
<dbReference type="InterPro" id="IPR032302">
    <property type="entry name" value="THOC2_N"/>
</dbReference>
<feature type="compositionally biased region" description="Polar residues" evidence="5">
    <location>
        <begin position="1660"/>
        <end position="1671"/>
    </location>
</feature>
<feature type="compositionally biased region" description="Polar residues" evidence="5">
    <location>
        <begin position="1637"/>
        <end position="1652"/>
    </location>
</feature>
<feature type="domain" description="THO complex subunit 2 N-terminal" evidence="8">
    <location>
        <begin position="196"/>
        <end position="925"/>
    </location>
</feature>
<feature type="compositionally biased region" description="Basic and acidic residues" evidence="5">
    <location>
        <begin position="1211"/>
        <end position="1228"/>
    </location>
</feature>
<feature type="compositionally biased region" description="Basic and acidic residues" evidence="5">
    <location>
        <begin position="1703"/>
        <end position="1714"/>
    </location>
</feature>
<evidence type="ECO:0000259" key="8">
    <source>
        <dbReference type="Pfam" id="PF16134"/>
    </source>
</evidence>
<dbReference type="GO" id="GO:0000445">
    <property type="term" value="C:THO complex part of transcription export complex"/>
    <property type="evidence" value="ECO:0007669"/>
    <property type="project" value="TreeGrafter"/>
</dbReference>
<dbReference type="Pfam" id="PF11732">
    <property type="entry name" value="Thoc2"/>
    <property type="match status" value="1"/>
</dbReference>
<evidence type="ECO:0000259" key="7">
    <source>
        <dbReference type="Pfam" id="PF11732"/>
    </source>
</evidence>
<evidence type="ECO:0000256" key="3">
    <source>
        <dbReference type="ARBA" id="ARBA00019596"/>
    </source>
</evidence>
<feature type="compositionally biased region" description="Pro residues" evidence="5">
    <location>
        <begin position="132"/>
        <end position="178"/>
    </location>
</feature>
<feature type="compositionally biased region" description="Basic and acidic residues" evidence="5">
    <location>
        <begin position="2346"/>
        <end position="2393"/>
    </location>
</feature>
<protein>
    <recommendedName>
        <fullName evidence="3">THO complex subunit 2</fullName>
    </recommendedName>
</protein>
<dbReference type="Proteomes" id="UP001273209">
    <property type="component" value="Unassembled WGS sequence"/>
</dbReference>
<feature type="compositionally biased region" description="Basic and acidic residues" evidence="5">
    <location>
        <begin position="2401"/>
        <end position="2417"/>
    </location>
</feature>
<sequence length="2497" mass="278342">MPQKRKRLDRSSGEGGRPSPHNPNDAAAALHERDDTMNHMNQGQGRGRGRGAHRGANQRNPSRGHNNRGPHNNYQQNQNQNQGQGQNQGQNQNQSQSQNQNQNQNQNQSQNQNQPPASRRPLSSSSSQQAPQPSPTAPRASNPPPATKPPPPPPPPPAFSRPPPASTSPSPANIPPPETTSESGPPSGSNYHYDNLTEEKIRSWTERGREEIVQHGIQSREDVDITELSSLFQEFIHAVVENRLEATDAGRCVKEILGDETTDGIKDSYVAPHTLLLDSLAIVMDNEPDLYRPALRDFLIATEVSPALMRQVLDAPLLQQLGLIRDTFARLGVRQATNLLYRQANYNLLREETEGYSKLVTELFTTSSIPSPSPELAEQTFERVKALIGTFDLDVGRVLDVTLDVAAAVLIKQFKFFVKFLRISSWWPRSHLVLSSVVYTGGLPTWAQPDYPHWNTTEEDEEANTQQRLARDTEFWARAREVHLAAFFELGGRGTSNLTSYRPKLTNGNASESAADIEEQWMEQTKTLPPPGNKVAAQLLGFKLLFYNSDLRDKTDVLPANLLYLAALLIKVGFISLTDLYPHLSPPDEAMERVREEQTKLIEEEEKASRGGPMNALLMAGVLPQGDDDNPMQSNAPRRETLKKAEPEQKQSAAEATEDKKNLPEPLEQKVRLLIQLLTIGAIPESLFILGKFPWIPEVFPEVLSRIHRVLHVSMEKVFNDSRPKPSGGADCPTKEIFSADQTGVAKGSVRLVRLPVKKIWRWPFPDKWDTSESQNYRFYWDEWADNIPVCQTVDDIFTLCNTFLNISGVNIGKDETLLSKLASIGAKSLTEDTSESNYARWHDLLRRLLVPALSHTKANVSVVNAVWELLRRYPLTTRYSIYAEWFEGQISRLPAMRLAFARATAETRGTMKRLSLTNISEMAKQLAKTSYSSPGVVFRVAFEQLESYPNLIEGFVECAKYFTDLSYDVLVWSLMNSLGKSRSRTQADHALTTSKWLQALSRFSGKIFKRYSAINPIPVLQYVNDQLQRGNSTDLIILKEFINSMGGIVDSVDFTDAQILSMAGGERLRRHTLIRGQDKRFDSVRSSKRLTQALTDSKLAARVLLNLAQYRQSAIYQVPEDEAHIKYLSALVDDSHQILVQYLDFIWSNLEPSAFDALVPSINELLSSYGLDTSIAFLIGRSSLSHKLYPWGQKEAESSKENTQPTQQEATDKEGDVSMAEESKDKSGLAVSTNDEQVGIDDPSAGPRSTADTANKQKFDDLALTLSPLQPIVEVLKETVRPEVWLKINPELYAVFWALQLGDLFCPEDMYKEEKDRLESEGQAILRDRSDMSRKGQERKNEKRQELLKQQLSLSMELKEHRQRRSKWMECLTEQFQSISPDPKIKTDGLSDILLEQCFLPRALLSPADAEYTYKFIIALHELRAPNFKLMSLYDRLFNANRLRSLIFTSSVMEAEYLGRFITLILRDLSRWHKNETTEKGRPSKDQPRLGAFDKEAKGPSDRPYLGFAVSLKEDGEPDTLMEHAQFKDLLFRWHKNLNTALKSCLAGTEWMHIRNALTVLKAVLDYFPAVDFMATQFTQQLQKITKQEAASKTAAENEEGHRVDLSVAAQGAMSELQKRKSKWVMVQAFRPNAGGASQSEADKSAASNLRPSAPDFQPQPTRSPANRQATAEREDGEVQDGKPQSTSALPKDSLPAKPSGPKRDVSMSREDVSGPPRSGTPMGGQGPGSLGPRNNDTRPHVLPDRPAHNLPTRPDVPIPSHFTPERYTQNRGHDRRDMRDRDGHRQRDGRDPRENWDNRDPREASKDHRDARDPRDSRTMEADRPDRSREYMDRRGNEMAPRDAGPTDLPPRPRQQERDWPRDSWANRSQDRLNDSPAQIPTAPSGPAEASEPAMNPQRAALFAQDDADRSRRGPEPDRGARGRRPGPQDSMESINPERAALIDDRDDNVAHGRVRDDGRERGPRTQSPRRAGGRYGHEHGPPSGPYEDRHAHPFPQDSRPTGRNARDRSPAGGENYRGNKGMERDGDRAHMDKMRDASSSSFHRPMGQDVDHRPPPYQDQNYGRLNPVPTSTPDIPLGPRGRGRGATRNNQQGGPPVMSNRPDSRYGAPDTGRAPSQERAPPSGPASGRGRRGGYEHNNPNNNNNGPTVPSAPPTGPHPDRMRNFGGAAQENVPPAQGSNATVSSGVHPDRLAQMGGPGPNAPPPPPPPPGPPPYGHGSGHSRHSMSSSGNPERSGPRASSGSLPMEPAVPTGPASGGDRSSRSGGGRRQLAGINNMLQQAQAAMPNEGRPSGPRVNPPRQMLGHSDVQVLAGGDVIPPTPDRPDAQWHDSPARSGGPNGEEGSGRGEHERGRRDRGDGRNDRSKRSSRRSSREREREGKEHNEHRERRSMANAVEGGAREDRDARRSTRDGSSRDVAAMPSSGRESRHRGEGGLGNRGGDERSGNRANRGNPRDGTQRTDEQRREHRDDRGRKRRGEEADGALSSDREKRARR</sequence>
<dbReference type="GO" id="GO:0003729">
    <property type="term" value="F:mRNA binding"/>
    <property type="evidence" value="ECO:0007669"/>
    <property type="project" value="TreeGrafter"/>
</dbReference>
<feature type="compositionally biased region" description="Basic and acidic residues" evidence="5">
    <location>
        <begin position="2023"/>
        <end position="2039"/>
    </location>
</feature>
<dbReference type="GO" id="GO:0006406">
    <property type="term" value="P:mRNA export from nucleus"/>
    <property type="evidence" value="ECO:0007669"/>
    <property type="project" value="InterPro"/>
</dbReference>
<comment type="similarity">
    <text evidence="2">Belongs to the THOC2 family.</text>
</comment>
<gene>
    <name evidence="9" type="ORF">Triagg1_7045</name>
</gene>
<evidence type="ECO:0000256" key="1">
    <source>
        <dbReference type="ARBA" id="ARBA00004123"/>
    </source>
</evidence>
<dbReference type="RefSeq" id="XP_062754117.1">
    <property type="nucleotide sequence ID" value="XM_062901737.1"/>
</dbReference>
<feature type="region of interest" description="Disordered" evidence="5">
    <location>
        <begin position="621"/>
        <end position="663"/>
    </location>
</feature>
<comment type="caution">
    <text evidence="9">The sequence shown here is derived from an EMBL/GenBank/DDBJ whole genome shotgun (WGS) entry which is preliminary data.</text>
</comment>
<feature type="region of interest" description="Disordered" evidence="5">
    <location>
        <begin position="1635"/>
        <end position="2497"/>
    </location>
</feature>
<evidence type="ECO:0000256" key="4">
    <source>
        <dbReference type="ARBA" id="ARBA00023242"/>
    </source>
</evidence>
<keyword evidence="4" id="KW-0539">Nucleus</keyword>
<evidence type="ECO:0000256" key="5">
    <source>
        <dbReference type="SAM" id="MobiDB-lite"/>
    </source>
</evidence>
<evidence type="ECO:0000313" key="10">
    <source>
        <dbReference type="Proteomes" id="UP001273209"/>
    </source>
</evidence>
<feature type="compositionally biased region" description="Polar residues" evidence="5">
    <location>
        <begin position="2061"/>
        <end position="2076"/>
    </location>
</feature>
<feature type="compositionally biased region" description="Basic and acidic residues" evidence="5">
    <location>
        <begin position="1909"/>
        <end position="1923"/>
    </location>
</feature>
<feature type="region of interest" description="Disordered" evidence="5">
    <location>
        <begin position="1196"/>
        <end position="1254"/>
    </location>
</feature>